<keyword evidence="3" id="KW-0808">Transferase</keyword>
<evidence type="ECO:0000259" key="2">
    <source>
        <dbReference type="Pfam" id="PF13439"/>
    </source>
</evidence>
<gene>
    <name evidence="3" type="ORF">FKZ61_18290</name>
</gene>
<organism evidence="3 4">
    <name type="scientific">Litorilinea aerophila</name>
    <dbReference type="NCBI Taxonomy" id="1204385"/>
    <lineage>
        <taxon>Bacteria</taxon>
        <taxon>Bacillati</taxon>
        <taxon>Chloroflexota</taxon>
        <taxon>Caldilineae</taxon>
        <taxon>Caldilineales</taxon>
        <taxon>Caldilineaceae</taxon>
        <taxon>Litorilinea</taxon>
    </lineage>
</organism>
<evidence type="ECO:0000313" key="3">
    <source>
        <dbReference type="EMBL" id="TQE94041.1"/>
    </source>
</evidence>
<dbReference type="Pfam" id="PF13439">
    <property type="entry name" value="Glyco_transf_4"/>
    <property type="match status" value="1"/>
</dbReference>
<dbReference type="InParanoid" id="A0A540VBB7"/>
<comment type="caution">
    <text evidence="3">The sequence shown here is derived from an EMBL/GenBank/DDBJ whole genome shotgun (WGS) entry which is preliminary data.</text>
</comment>
<dbReference type="EMBL" id="VIGC01000028">
    <property type="protein sequence ID" value="TQE94041.1"/>
    <property type="molecule type" value="Genomic_DNA"/>
</dbReference>
<dbReference type="InterPro" id="IPR028098">
    <property type="entry name" value="Glyco_trans_4-like_N"/>
</dbReference>
<feature type="domain" description="Glycosyltransferase subfamily 4-like N-terminal" evidence="2">
    <location>
        <begin position="121"/>
        <end position="287"/>
    </location>
</feature>
<sequence length="482" mass="54444">MDLPALCAVCVFILVQSGVNTTAEIRRHSLWWKPSANFCRDLLGVRRTSRKKRTRARHGPPTWAMMDPGGAGCLQTHLFWHEWGTKPKPVRNDYDCYIQPWGESLAMRIALFSDVYKPVTNGVVHHVAMLKHYLETWGEQVWLFVPGSSQQPDDEPNVIRIPGIPIADTGYHLSIAVDHRSRELLQQMDVIHVHHPFVSGSFGLFFSNRYNIPLVFTNHTRYDLYVKQYLPLLPSALSETALQAYFQIFSQRCAALIAPSESMAEVMRGWGVEGRIVVIPNGIDLDRFENPTCQVNRSQLGIPEDAVVAIYVGRMSGEKSVDRLLRLYRYLVQEEQESHLLLVGSGPELDDYRALAQKLGITDRVTFTGAVPYDEIPCYLKLSDFFVSASVTEVHPLSFIEAAACRLPALGIRSPGVNDLIRNGETGFIAEDNDLSFGLRFLTLVRDGDLRRRMGEAAYAFSRGLSAHNNARRVLQLYQELQ</sequence>
<dbReference type="OrthoDB" id="9802525at2"/>
<dbReference type="Pfam" id="PF00534">
    <property type="entry name" value="Glycos_transf_1"/>
    <property type="match status" value="1"/>
</dbReference>
<dbReference type="Proteomes" id="UP000317371">
    <property type="component" value="Unassembled WGS sequence"/>
</dbReference>
<dbReference type="InterPro" id="IPR050194">
    <property type="entry name" value="Glycosyltransferase_grp1"/>
</dbReference>
<dbReference type="SUPFAM" id="SSF53756">
    <property type="entry name" value="UDP-Glycosyltransferase/glycogen phosphorylase"/>
    <property type="match status" value="1"/>
</dbReference>
<name>A0A540VBB7_9CHLR</name>
<dbReference type="InterPro" id="IPR001296">
    <property type="entry name" value="Glyco_trans_1"/>
</dbReference>
<feature type="domain" description="Glycosyl transferase family 1" evidence="1">
    <location>
        <begin position="296"/>
        <end position="459"/>
    </location>
</feature>
<proteinExistence type="predicted"/>
<dbReference type="PANTHER" id="PTHR45947:SF3">
    <property type="entry name" value="SULFOQUINOVOSYL TRANSFERASE SQD2"/>
    <property type="match status" value="1"/>
</dbReference>
<protein>
    <submittedName>
        <fullName evidence="3">Glycosyltransferase family 4 protein</fullName>
    </submittedName>
</protein>
<accession>A0A540VBB7</accession>
<dbReference type="AlphaFoldDB" id="A0A540VBB7"/>
<evidence type="ECO:0000313" key="4">
    <source>
        <dbReference type="Proteomes" id="UP000317371"/>
    </source>
</evidence>
<dbReference type="PANTHER" id="PTHR45947">
    <property type="entry name" value="SULFOQUINOVOSYL TRANSFERASE SQD2"/>
    <property type="match status" value="1"/>
</dbReference>
<dbReference type="GO" id="GO:0016757">
    <property type="term" value="F:glycosyltransferase activity"/>
    <property type="evidence" value="ECO:0007669"/>
    <property type="project" value="InterPro"/>
</dbReference>
<keyword evidence="4" id="KW-1185">Reference proteome</keyword>
<reference evidence="3 4" key="1">
    <citation type="submission" date="2019-06" db="EMBL/GenBank/DDBJ databases">
        <title>Genome sequence of Litorilinea aerophila BAA-2444.</title>
        <authorList>
            <person name="Maclea K.S."/>
            <person name="Maurais E.G."/>
            <person name="Iannazzi L.C."/>
        </authorList>
    </citation>
    <scope>NUCLEOTIDE SEQUENCE [LARGE SCALE GENOMIC DNA]</scope>
    <source>
        <strain evidence="3 4">ATCC BAA-2444</strain>
    </source>
</reference>
<dbReference type="Gene3D" id="3.40.50.2000">
    <property type="entry name" value="Glycogen Phosphorylase B"/>
    <property type="match status" value="2"/>
</dbReference>
<evidence type="ECO:0000259" key="1">
    <source>
        <dbReference type="Pfam" id="PF00534"/>
    </source>
</evidence>